<dbReference type="AlphaFoldDB" id="A0A380T5M6"/>
<dbReference type="Pfam" id="PF06097">
    <property type="entry name" value="DUF945"/>
    <property type="match status" value="1"/>
</dbReference>
<dbReference type="Proteomes" id="UP000255177">
    <property type="component" value="Unassembled WGS sequence"/>
</dbReference>
<dbReference type="EMBL" id="UIDD01000010">
    <property type="protein sequence ID" value="SUQ64786.1"/>
    <property type="molecule type" value="Genomic_DNA"/>
</dbReference>
<reference evidence="2" key="1">
    <citation type="submission" date="2018-07" db="EMBL/GenBank/DDBJ databases">
        <authorList>
            <person name="Blom J."/>
        </authorList>
    </citation>
    <scope>NUCLEOTIDE SEQUENCE [LARGE SCALE GENOMIC DNA]</scope>
    <source>
        <strain evidence="2">CCOS 864</strain>
    </source>
</reference>
<dbReference type="PROSITE" id="PS51257">
    <property type="entry name" value="PROKAR_LIPOPROTEIN"/>
    <property type="match status" value="1"/>
</dbReference>
<sequence length="504" mass="54415">MEAKQFMKKSTGVLGLAVVVAAACTAGAWYTGKQLPGVLETTIAESNAQTKQALLGMETTMELQLVSLDSRLFSSTAKYRLKVQNLQVGEESKSFELNFVDQIEHGPFPLSRVKALKLMPVMAASHYALEKDAATADWFALTKDVSPLQGQVAYGYDRSMDSAFQVAPIEWSKDGSSLKFSGFEVSGHGNEGAEHVQLTGQSAGLSLNLVDPDSKVLKVEIKGLSLTGDMTKTPFGFYVGKMDMAVADTVATFGDEQKVLALKGLAQNNEYKNDGDKLSVRMEYKVADINFDGKAIGAGEMVWSLKRLDIPAMQALIGWYQSRLPEFQKAAAEGEGMPDLAMTEAETAQVRSDVQRLLAAKPQIALENLSFKTANGESRFNFSVDLANPSSLELPPQELYKQLITQLQSKLSLSKPMIGDLATLQAQFEGQTDAAIVSQQAAQAGEMVSMMAVQSQMAKVEGNDIVTTLHYADGMVDFNGQKMTVEQFASVIMANASAMQATGG</sequence>
<evidence type="ECO:0000313" key="1">
    <source>
        <dbReference type="EMBL" id="SUQ64786.1"/>
    </source>
</evidence>
<evidence type="ECO:0000313" key="2">
    <source>
        <dbReference type="Proteomes" id="UP000255177"/>
    </source>
</evidence>
<protein>
    <submittedName>
        <fullName evidence="1">Protein YdgA</fullName>
    </submittedName>
</protein>
<accession>A0A380T5M6</accession>
<proteinExistence type="predicted"/>
<dbReference type="InterPro" id="IPR010352">
    <property type="entry name" value="DUF945"/>
</dbReference>
<organism evidence="1 2">
    <name type="scientific">Pseudomonas wadenswilerensis</name>
    <dbReference type="NCBI Taxonomy" id="1785161"/>
    <lineage>
        <taxon>Bacteria</taxon>
        <taxon>Pseudomonadati</taxon>
        <taxon>Pseudomonadota</taxon>
        <taxon>Gammaproteobacteria</taxon>
        <taxon>Pseudomonadales</taxon>
        <taxon>Pseudomonadaceae</taxon>
        <taxon>Pseudomonas</taxon>
    </lineage>
</organism>
<keyword evidence="2" id="KW-1185">Reference proteome</keyword>
<gene>
    <name evidence="1" type="primary">ydgA</name>
    <name evidence="1" type="ORF">CCOS864_04253</name>
</gene>
<name>A0A380T5M6_9PSED</name>